<organism evidence="1 2">
    <name type="scientific">Thermomonospora umbrina</name>
    <dbReference type="NCBI Taxonomy" id="111806"/>
    <lineage>
        <taxon>Bacteria</taxon>
        <taxon>Bacillati</taxon>
        <taxon>Actinomycetota</taxon>
        <taxon>Actinomycetes</taxon>
        <taxon>Streptosporangiales</taxon>
        <taxon>Thermomonosporaceae</taxon>
        <taxon>Thermomonospora</taxon>
    </lineage>
</organism>
<protein>
    <submittedName>
        <fullName evidence="1">Uncharacterized protein</fullName>
    </submittedName>
</protein>
<dbReference type="EMBL" id="QTTT01000001">
    <property type="protein sequence ID" value="REE99087.1"/>
    <property type="molecule type" value="Genomic_DNA"/>
</dbReference>
<name>A0A3D9SU07_9ACTN</name>
<sequence>MGDVPLRRAAGWRGAAEVAGAIDGAGAAICGRAMGARGSRDPGRDAEPFVP</sequence>
<gene>
    <name evidence="1" type="ORF">DFJ69_4592</name>
</gene>
<comment type="caution">
    <text evidence="1">The sequence shown here is derived from an EMBL/GenBank/DDBJ whole genome shotgun (WGS) entry which is preliminary data.</text>
</comment>
<proteinExistence type="predicted"/>
<accession>A0A3D9SU07</accession>
<dbReference type="AlphaFoldDB" id="A0A3D9SU07"/>
<dbReference type="Proteomes" id="UP000256661">
    <property type="component" value="Unassembled WGS sequence"/>
</dbReference>
<reference evidence="1 2" key="1">
    <citation type="submission" date="2018-08" db="EMBL/GenBank/DDBJ databases">
        <title>Sequencing the genomes of 1000 actinobacteria strains.</title>
        <authorList>
            <person name="Klenk H.-P."/>
        </authorList>
    </citation>
    <scope>NUCLEOTIDE SEQUENCE [LARGE SCALE GENOMIC DNA]</scope>
    <source>
        <strain evidence="1 2">DSM 43927</strain>
    </source>
</reference>
<keyword evidence="2" id="KW-1185">Reference proteome</keyword>
<evidence type="ECO:0000313" key="1">
    <source>
        <dbReference type="EMBL" id="REE99087.1"/>
    </source>
</evidence>
<evidence type="ECO:0000313" key="2">
    <source>
        <dbReference type="Proteomes" id="UP000256661"/>
    </source>
</evidence>